<dbReference type="AlphaFoldDB" id="A0A2T0SYD8"/>
<evidence type="ECO:0000313" key="2">
    <source>
        <dbReference type="Proteomes" id="UP000238375"/>
    </source>
</evidence>
<proteinExistence type="predicted"/>
<dbReference type="Proteomes" id="UP000238375">
    <property type="component" value="Unassembled WGS sequence"/>
</dbReference>
<gene>
    <name evidence="1" type="ORF">CLV58_109153</name>
</gene>
<organism evidence="1 2">
    <name type="scientific">Spirosoma oryzae</name>
    <dbReference type="NCBI Taxonomy" id="1469603"/>
    <lineage>
        <taxon>Bacteria</taxon>
        <taxon>Pseudomonadati</taxon>
        <taxon>Bacteroidota</taxon>
        <taxon>Cytophagia</taxon>
        <taxon>Cytophagales</taxon>
        <taxon>Cytophagaceae</taxon>
        <taxon>Spirosoma</taxon>
    </lineage>
</organism>
<keyword evidence="2" id="KW-1185">Reference proteome</keyword>
<name>A0A2T0SYD8_9BACT</name>
<dbReference type="RefSeq" id="WP_170108695.1">
    <property type="nucleotide sequence ID" value="NZ_PVTE01000009.1"/>
</dbReference>
<comment type="caution">
    <text evidence="1">The sequence shown here is derived from an EMBL/GenBank/DDBJ whole genome shotgun (WGS) entry which is preliminary data.</text>
</comment>
<protein>
    <submittedName>
        <fullName evidence="1">Uncharacterized protein</fullName>
    </submittedName>
</protein>
<evidence type="ECO:0000313" key="1">
    <source>
        <dbReference type="EMBL" id="PRY38426.1"/>
    </source>
</evidence>
<dbReference type="EMBL" id="PVTE01000009">
    <property type="protein sequence ID" value="PRY38426.1"/>
    <property type="molecule type" value="Genomic_DNA"/>
</dbReference>
<accession>A0A2T0SYD8</accession>
<sequence>MRADDDRIPLEMTYEPKPVPTRIQYRKMIPRQYRFSNLVSTLLTNKKKP</sequence>
<reference evidence="1 2" key="1">
    <citation type="submission" date="2018-03" db="EMBL/GenBank/DDBJ databases">
        <title>Genomic Encyclopedia of Archaeal and Bacterial Type Strains, Phase II (KMG-II): from individual species to whole genera.</title>
        <authorList>
            <person name="Goeker M."/>
        </authorList>
    </citation>
    <scope>NUCLEOTIDE SEQUENCE [LARGE SCALE GENOMIC DNA]</scope>
    <source>
        <strain evidence="1 2">DSM 28354</strain>
    </source>
</reference>